<dbReference type="PANTHER" id="PTHR48025">
    <property type="entry name" value="OS02G0815200 PROTEIN"/>
    <property type="match status" value="1"/>
</dbReference>
<dbReference type="InterPro" id="IPR000504">
    <property type="entry name" value="RRM_dom"/>
</dbReference>
<sequence length="710" mass="75406">MDSSECVAIGKDVIAKEDASSECADAELDGRFANCVEVQSEPLDSLEPEAARNADSGAAGEQAWVLILADRDVLEETSAFEEVRALVASLGGTLVEREARGGSAARFADERRSTLDTLHAVSRVTTEGSPADEQEAGPRRGPAPGAKVAEDGASDGSTESYGSYERVLSERSAGILAHFKTKEQASSAVTMLDGYALQSDSQRLKASHYGSTRPTWLSAYDGDKATDARSIHDAVGKHTDIALAPPRNEGLVAHSVTTEKNANHVEMHPEAQYPRRGSPYVQTKLFVGQLPQHVDEPELIAHFSPYGEIVRCHILRQGEVSRGCGFVQYATREQAEHAMAAMNGACVFNSRRALNVNFAESSTQKSIRLQQKSTSSLMDNVNRMAFSRSASSFDGYWSEGSPMRSPMLRPANSIPVQNFAQMYGGPSYHAAQHPMYFHSPQNMQMMQQHGLHGPMQPFVYSAYSAPYVMAGPHVSAAAPGGTNALYGVGPEQYAWYYFYNNAAGMHEHATASAESSTSREDESFASAVPARSAQNKNAYAQGLNVPTAQTPDAGAHLTPSVMQSPGFGAAPAPLPPSSPMDHVAHGVAAQCLYSPMPFYAVPLPQPSPSLHAAATESSAEAGAHIPGQKGVSNDFAASSTYAQPRRVARQLDLLESPPALNLGPSAVTAEAEAEAEAETVAGAETGSEAQGEAEADSSVAADLSIERSND</sequence>
<dbReference type="GO" id="GO:0003729">
    <property type="term" value="F:mRNA binding"/>
    <property type="evidence" value="ECO:0007669"/>
    <property type="project" value="TreeGrafter"/>
</dbReference>
<dbReference type="InterPro" id="IPR035979">
    <property type="entry name" value="RBD_domain_sf"/>
</dbReference>
<dbReference type="AlphaFoldDB" id="A0A7S1TMW5"/>
<feature type="region of interest" description="Disordered" evidence="3">
    <location>
        <begin position="657"/>
        <end position="710"/>
    </location>
</feature>
<dbReference type="SMART" id="SM00360">
    <property type="entry name" value="RRM"/>
    <property type="match status" value="1"/>
</dbReference>
<feature type="region of interest" description="Disordered" evidence="3">
    <location>
        <begin position="122"/>
        <end position="162"/>
    </location>
</feature>
<dbReference type="EMBL" id="HBGI01005156">
    <property type="protein sequence ID" value="CAD9241609.1"/>
    <property type="molecule type" value="Transcribed_RNA"/>
</dbReference>
<dbReference type="Gene3D" id="3.30.70.330">
    <property type="match status" value="1"/>
</dbReference>
<proteinExistence type="predicted"/>
<dbReference type="PROSITE" id="PS50102">
    <property type="entry name" value="RRM"/>
    <property type="match status" value="1"/>
</dbReference>
<reference evidence="5" key="1">
    <citation type="submission" date="2021-01" db="EMBL/GenBank/DDBJ databases">
        <authorList>
            <person name="Corre E."/>
            <person name="Pelletier E."/>
            <person name="Niang G."/>
            <person name="Scheremetjew M."/>
            <person name="Finn R."/>
            <person name="Kale V."/>
            <person name="Holt S."/>
            <person name="Cochrane G."/>
            <person name="Meng A."/>
            <person name="Brown T."/>
            <person name="Cohen L."/>
        </authorList>
    </citation>
    <scope>NUCLEOTIDE SEQUENCE</scope>
    <source>
        <strain evidence="5">CCMP3124</strain>
    </source>
</reference>
<dbReference type="SUPFAM" id="SSF54928">
    <property type="entry name" value="RNA-binding domain, RBD"/>
    <property type="match status" value="1"/>
</dbReference>
<evidence type="ECO:0000313" key="5">
    <source>
        <dbReference type="EMBL" id="CAD9241609.1"/>
    </source>
</evidence>
<name>A0A7S1TMW5_9RHOD</name>
<gene>
    <name evidence="5" type="ORF">EAUS1353_LOCUS3349</name>
</gene>
<protein>
    <recommendedName>
        <fullName evidence="4">RRM domain-containing protein</fullName>
    </recommendedName>
</protein>
<feature type="region of interest" description="Disordered" evidence="3">
    <location>
        <begin position="510"/>
        <end position="531"/>
    </location>
</feature>
<evidence type="ECO:0000259" key="4">
    <source>
        <dbReference type="PROSITE" id="PS50102"/>
    </source>
</evidence>
<dbReference type="GO" id="GO:0005634">
    <property type="term" value="C:nucleus"/>
    <property type="evidence" value="ECO:0007669"/>
    <property type="project" value="TreeGrafter"/>
</dbReference>
<feature type="compositionally biased region" description="Low complexity" evidence="3">
    <location>
        <begin position="612"/>
        <end position="623"/>
    </location>
</feature>
<feature type="compositionally biased region" description="Low complexity" evidence="3">
    <location>
        <begin position="678"/>
        <end position="689"/>
    </location>
</feature>
<feature type="domain" description="RRM" evidence="4">
    <location>
        <begin position="283"/>
        <end position="361"/>
    </location>
</feature>
<dbReference type="InterPro" id="IPR012677">
    <property type="entry name" value="Nucleotide-bd_a/b_plait_sf"/>
</dbReference>
<evidence type="ECO:0000256" key="3">
    <source>
        <dbReference type="SAM" id="MobiDB-lite"/>
    </source>
</evidence>
<dbReference type="Pfam" id="PF00076">
    <property type="entry name" value="RRM_1"/>
    <property type="match status" value="1"/>
</dbReference>
<accession>A0A7S1TMW5</accession>
<evidence type="ECO:0000256" key="1">
    <source>
        <dbReference type="ARBA" id="ARBA00022884"/>
    </source>
</evidence>
<keyword evidence="1 2" id="KW-0694">RNA-binding</keyword>
<organism evidence="5">
    <name type="scientific">Erythrolobus australicus</name>
    <dbReference type="NCBI Taxonomy" id="1077150"/>
    <lineage>
        <taxon>Eukaryota</taxon>
        <taxon>Rhodophyta</taxon>
        <taxon>Bangiophyceae</taxon>
        <taxon>Porphyridiales</taxon>
        <taxon>Porphyridiaceae</taxon>
        <taxon>Erythrolobus</taxon>
    </lineage>
</organism>
<dbReference type="InterPro" id="IPR050502">
    <property type="entry name" value="Euk_RNA-bind_prot"/>
</dbReference>
<feature type="region of interest" description="Disordered" evidence="3">
    <location>
        <begin position="608"/>
        <end position="631"/>
    </location>
</feature>
<dbReference type="PANTHER" id="PTHR48025:SF1">
    <property type="entry name" value="RRM DOMAIN-CONTAINING PROTEIN"/>
    <property type="match status" value="1"/>
</dbReference>
<evidence type="ECO:0000256" key="2">
    <source>
        <dbReference type="PROSITE-ProRule" id="PRU00176"/>
    </source>
</evidence>